<organism evidence="9 10">
    <name type="scientific">Algoriphagus sanaruensis</name>
    <dbReference type="NCBI Taxonomy" id="1727163"/>
    <lineage>
        <taxon>Bacteria</taxon>
        <taxon>Pseudomonadati</taxon>
        <taxon>Bacteroidota</taxon>
        <taxon>Cytophagia</taxon>
        <taxon>Cytophagales</taxon>
        <taxon>Cyclobacteriaceae</taxon>
        <taxon>Algoriphagus</taxon>
    </lineage>
</organism>
<keyword evidence="2" id="KW-0328">Glycosyltransferase</keyword>
<evidence type="ECO:0000256" key="7">
    <source>
        <dbReference type="SAM" id="Coils"/>
    </source>
</evidence>
<comment type="caution">
    <text evidence="6">Lacks conserved residue(s) required for the propagation of feature annotation.</text>
</comment>
<comment type="similarity">
    <text evidence="6">Belongs to the DarT ADP-ribosyltransferase family.</text>
</comment>
<dbReference type="OrthoDB" id="7605323at2"/>
<evidence type="ECO:0000259" key="8">
    <source>
        <dbReference type="PROSITE" id="PS52018"/>
    </source>
</evidence>
<keyword evidence="10" id="KW-1185">Reference proteome</keyword>
<sequence length="494" mass="58237">MKFFKKIWTTIKIFFVGKKKKSDIKVYQDAKATIEKGIDKEEILTKASNATNDEERKEILKPLIEFESAKQIVEVIEQEPEILSEQKPTRKRKKLYDLHELENEIKVLQSSLSLLDLKKSSIKEVATPDTSSFDSRIDKLFSLLSKNKIDDKVELSDFTVSAFDKDFKQLEKLLQEKSTLKRHGNREREKQKQREIYESNIKKELNNLDSLIGQNKLEDAKLLVNRLSKSIKPDYKKGVERLSKAVTKLKEKELEIFKRRQAELLKQQQEEAERIRIAQERILEQKRILREQEEARKRIEESKKLEKENKLKALLNKKSNWRDLKKVLQENNITILYHFTDHSNLKSIKENGGLYSWYYCDKNNIVIPMTGNSSLGRSLDLEFGLEDYVRLSFIKDHPMKHVAMNEGRITRPYLLKVSIEVCYFENTRFSDMNAADRRHTNGDSVDFLSSLRFDLFHKRYFDLNPIEKKQHQAEVLVKTWIPAEFITNFNEIAS</sequence>
<dbReference type="PATRIC" id="fig|1727163.4.peg.1576"/>
<feature type="coiled-coil region" evidence="7">
    <location>
        <begin position="258"/>
        <end position="331"/>
    </location>
</feature>
<dbReference type="AlphaFoldDB" id="A0A142EMB7"/>
<keyword evidence="5 6" id="KW-0238">DNA-binding</keyword>
<keyword evidence="4" id="KW-0548">Nucleotidyltransferase</keyword>
<evidence type="ECO:0000313" key="10">
    <source>
        <dbReference type="Proteomes" id="UP000073816"/>
    </source>
</evidence>
<name>A0A142EMB7_9BACT</name>
<dbReference type="GO" id="GO:0003677">
    <property type="term" value="F:DNA binding"/>
    <property type="evidence" value="ECO:0007669"/>
    <property type="project" value="UniProtKB-UniRule"/>
</dbReference>
<proteinExistence type="inferred from homology"/>
<dbReference type="EMBL" id="CP012836">
    <property type="protein sequence ID" value="AMQ56272.1"/>
    <property type="molecule type" value="Genomic_DNA"/>
</dbReference>
<reference evidence="9 10" key="2">
    <citation type="journal article" date="2016" name="Genome Announc.">
        <title>Complete Genome Sequence of Algoriphagus sp. Strain M8-2, Isolated from a Brackish Lake.</title>
        <authorList>
            <person name="Muraguchi Y."/>
            <person name="Kushimoto K."/>
            <person name="Ohtsubo Y."/>
            <person name="Suzuki T."/>
            <person name="Dohra H."/>
            <person name="Kimbara K."/>
            <person name="Shintani M."/>
        </authorList>
    </citation>
    <scope>NUCLEOTIDE SEQUENCE [LARGE SCALE GENOMIC DNA]</scope>
    <source>
        <strain evidence="9 10">M8-2</strain>
    </source>
</reference>
<evidence type="ECO:0000256" key="2">
    <source>
        <dbReference type="ARBA" id="ARBA00022676"/>
    </source>
</evidence>
<gene>
    <name evidence="9" type="ORF">AO498_07575</name>
</gene>
<dbReference type="Proteomes" id="UP000073816">
    <property type="component" value="Chromosome"/>
</dbReference>
<evidence type="ECO:0000256" key="1">
    <source>
        <dbReference type="ARBA" id="ARBA00022649"/>
    </source>
</evidence>
<reference evidence="10" key="1">
    <citation type="submission" date="2015-09" db="EMBL/GenBank/DDBJ databases">
        <title>Complete sequence of Algoriphagus sp. M8-2.</title>
        <authorList>
            <person name="Shintani M."/>
        </authorList>
    </citation>
    <scope>NUCLEOTIDE SEQUENCE [LARGE SCALE GENOMIC DNA]</scope>
    <source>
        <strain evidence="10">M8-2</strain>
    </source>
</reference>
<evidence type="ECO:0000256" key="6">
    <source>
        <dbReference type="PROSITE-ProRule" id="PRU01362"/>
    </source>
</evidence>
<dbReference type="Pfam" id="PF14487">
    <property type="entry name" value="DarT"/>
    <property type="match status" value="1"/>
</dbReference>
<dbReference type="STRING" id="1727163.AO498_07575"/>
<evidence type="ECO:0000256" key="4">
    <source>
        <dbReference type="ARBA" id="ARBA00022695"/>
    </source>
</evidence>
<evidence type="ECO:0000256" key="5">
    <source>
        <dbReference type="ARBA" id="ARBA00023125"/>
    </source>
</evidence>
<dbReference type="GO" id="GO:0016779">
    <property type="term" value="F:nucleotidyltransferase activity"/>
    <property type="evidence" value="ECO:0007669"/>
    <property type="project" value="UniProtKB-KW"/>
</dbReference>
<accession>A0A142EMB7</accession>
<keyword evidence="7" id="KW-0175">Coiled coil</keyword>
<dbReference type="PROSITE" id="PS52018">
    <property type="entry name" value="DART"/>
    <property type="match status" value="1"/>
</dbReference>
<dbReference type="GO" id="GO:0016757">
    <property type="term" value="F:glycosyltransferase activity"/>
    <property type="evidence" value="ECO:0007669"/>
    <property type="project" value="UniProtKB-KW"/>
</dbReference>
<evidence type="ECO:0000313" key="9">
    <source>
        <dbReference type="EMBL" id="AMQ56272.1"/>
    </source>
</evidence>
<evidence type="ECO:0000256" key="3">
    <source>
        <dbReference type="ARBA" id="ARBA00022679"/>
    </source>
</evidence>
<feature type="domain" description="DarT" evidence="8">
    <location>
        <begin position="334"/>
        <end position="494"/>
    </location>
</feature>
<keyword evidence="1 6" id="KW-1277">Toxin-antitoxin system</keyword>
<dbReference type="KEGG" id="alm:AO498_07575"/>
<dbReference type="RefSeq" id="WP_067545495.1">
    <property type="nucleotide sequence ID" value="NZ_CP012836.1"/>
</dbReference>
<keyword evidence="3" id="KW-0808">Transferase</keyword>
<dbReference type="InterPro" id="IPR029494">
    <property type="entry name" value="DarT"/>
</dbReference>
<protein>
    <recommendedName>
        <fullName evidence="8">DarT domain-containing protein</fullName>
    </recommendedName>
</protein>